<accession>A0A226HVA9</accession>
<gene>
    <name evidence="2" type="ORF">B0A75_14660</name>
</gene>
<keyword evidence="3" id="KW-1185">Reference proteome</keyword>
<evidence type="ECO:0000313" key="3">
    <source>
        <dbReference type="Proteomes" id="UP000198336"/>
    </source>
</evidence>
<reference evidence="2 3" key="1">
    <citation type="submission" date="2016-11" db="EMBL/GenBank/DDBJ databases">
        <title>Whole genomes of Flavobacteriaceae.</title>
        <authorList>
            <person name="Stine C."/>
            <person name="Li C."/>
            <person name="Tadesse D."/>
        </authorList>
    </citation>
    <scope>NUCLEOTIDE SEQUENCE [LARGE SCALE GENOMIC DNA]</scope>
    <source>
        <strain evidence="2 3">CCUG 59446</strain>
    </source>
</reference>
<dbReference type="AlphaFoldDB" id="A0A226HVA9"/>
<feature type="signal peptide" evidence="1">
    <location>
        <begin position="1"/>
        <end position="24"/>
    </location>
</feature>
<comment type="caution">
    <text evidence="2">The sequence shown here is derived from an EMBL/GenBank/DDBJ whole genome shotgun (WGS) entry which is preliminary data.</text>
</comment>
<name>A0A226HVA9_9FLAO</name>
<dbReference type="RefSeq" id="WP_089055035.1">
    <property type="nucleotide sequence ID" value="NZ_MUHA01000023.1"/>
</dbReference>
<dbReference type="EMBL" id="MUHA01000023">
    <property type="protein sequence ID" value="OXA98183.1"/>
    <property type="molecule type" value="Genomic_DNA"/>
</dbReference>
<evidence type="ECO:0000313" key="2">
    <source>
        <dbReference type="EMBL" id="OXA98183.1"/>
    </source>
</evidence>
<dbReference type="Proteomes" id="UP000198336">
    <property type="component" value="Unassembled WGS sequence"/>
</dbReference>
<keyword evidence="1" id="KW-0732">Signal</keyword>
<feature type="chain" id="PRO_5012759409" description="DUF2490 domain-containing protein" evidence="1">
    <location>
        <begin position="25"/>
        <end position="247"/>
    </location>
</feature>
<proteinExistence type="predicted"/>
<dbReference type="InterPro" id="IPR019619">
    <property type="entry name" value="DUF2490"/>
</dbReference>
<protein>
    <recommendedName>
        <fullName evidence="4">DUF2490 domain-containing protein</fullName>
    </recommendedName>
</protein>
<evidence type="ECO:0000256" key="1">
    <source>
        <dbReference type="SAM" id="SignalP"/>
    </source>
</evidence>
<evidence type="ECO:0008006" key="4">
    <source>
        <dbReference type="Google" id="ProtNLM"/>
    </source>
</evidence>
<dbReference type="Pfam" id="PF10677">
    <property type="entry name" value="DUF2490"/>
    <property type="match status" value="1"/>
</dbReference>
<organism evidence="2 3">
    <name type="scientific">Flavobacterium oncorhynchi</name>
    <dbReference type="NCBI Taxonomy" id="728056"/>
    <lineage>
        <taxon>Bacteria</taxon>
        <taxon>Pseudomonadati</taxon>
        <taxon>Bacteroidota</taxon>
        <taxon>Flavobacteriia</taxon>
        <taxon>Flavobacteriales</taxon>
        <taxon>Flavobacteriaceae</taxon>
        <taxon>Flavobacterium</taxon>
    </lineage>
</organism>
<sequence>MIFRLPFISLLSLFFLLLSTIVNAQTQNTFTGWGALFSSYKLNDKFSIHFDGQARSTDELKDLQSYIIRPGLNYHVKDNMIATVGYAYIGNYRSVMDVDGWIPEHRIWEQFIYNQKFTLSNRPVTLQHRFRLEQRFMGQPVIDQNELVTDNFEFAQRLRYFARSIFPLSQTTSFTNGAFLALQNEVFVNVQNAPNDSFFDQNRAYLALGWRLSPKFDIEAGYMNQYILGKNVNTVNNIVQVAAYVRL</sequence>